<dbReference type="Proteomes" id="UP000007033">
    <property type="component" value="Chromosome"/>
</dbReference>
<proteinExistence type="predicted"/>
<dbReference type="KEGG" id="lam:LA2_09560"/>
<dbReference type="GO" id="GO:0016740">
    <property type="term" value="F:transferase activity"/>
    <property type="evidence" value="ECO:0007669"/>
    <property type="project" value="UniProtKB-KW"/>
</dbReference>
<evidence type="ECO:0000313" key="1">
    <source>
        <dbReference type="EMBL" id="ADQ59819.1"/>
    </source>
</evidence>
<keyword evidence="1" id="KW-0808">Transferase</keyword>
<name>E4SMJ4_LACAR</name>
<dbReference type="PATRIC" id="fig|695560.3.peg.1881"/>
<gene>
    <name evidence="1" type="ordered locus">LA2_09560</name>
</gene>
<dbReference type="CAZy" id="GT11">
    <property type="family name" value="Glycosyltransferase Family 11"/>
</dbReference>
<dbReference type="HOGENOM" id="CLU_2273677_0_0_9"/>
<dbReference type="RefSeq" id="WP_013438587.1">
    <property type="nucleotide sequence ID" value="NC_014724.1"/>
</dbReference>
<evidence type="ECO:0000313" key="2">
    <source>
        <dbReference type="Proteomes" id="UP000007033"/>
    </source>
</evidence>
<accession>E4SMJ4</accession>
<organism evidence="1 2">
    <name type="scientific">Lactobacillus amylovorus (strain GRL 1112)</name>
    <dbReference type="NCBI Taxonomy" id="695560"/>
    <lineage>
        <taxon>Bacteria</taxon>
        <taxon>Bacillati</taxon>
        <taxon>Bacillota</taxon>
        <taxon>Bacilli</taxon>
        <taxon>Lactobacillales</taxon>
        <taxon>Lactobacillaceae</taxon>
        <taxon>Lactobacillus</taxon>
    </lineage>
</organism>
<sequence length="102" mass="12027">MILKKVFANYDVQQGRYDVLTDYQTVPFSYWKGTGKLLFQESNFLQKTMIIAKSLGIYLFRNKSRAMKAKEAVIGQKLLNYCGVYWVREGIDKIWPHKRKLV</sequence>
<reference evidence="1 2" key="1">
    <citation type="journal article" date="2011" name="J. Bacteriol.">
        <title>Genome sequence of Lactobacillus amylovorus GRL1112.</title>
        <authorList>
            <person name="Kant R."/>
            <person name="Paulin L."/>
            <person name="Alatalo E."/>
            <person name="de Vos W.M."/>
            <person name="Palva A."/>
        </authorList>
    </citation>
    <scope>NUCLEOTIDE SEQUENCE [LARGE SCALE GENOMIC DNA]</scope>
    <source>
        <strain evidence="1 2">GRL 1112</strain>
    </source>
</reference>
<protein>
    <submittedName>
        <fullName evidence="1">Glycosyl transferase family protein</fullName>
    </submittedName>
</protein>
<dbReference type="EMBL" id="CP002338">
    <property type="protein sequence ID" value="ADQ59819.1"/>
    <property type="molecule type" value="Genomic_DNA"/>
</dbReference>
<dbReference type="AlphaFoldDB" id="E4SMJ4"/>